<dbReference type="InterPro" id="IPR008160">
    <property type="entry name" value="Collagen"/>
</dbReference>
<feature type="non-terminal residue" evidence="2">
    <location>
        <position position="1"/>
    </location>
</feature>
<gene>
    <name evidence="2" type="ORF">CCH79_00007154</name>
</gene>
<evidence type="ECO:0000313" key="3">
    <source>
        <dbReference type="Proteomes" id="UP000250572"/>
    </source>
</evidence>
<feature type="compositionally biased region" description="Basic and acidic residues" evidence="1">
    <location>
        <begin position="379"/>
        <end position="395"/>
    </location>
</feature>
<proteinExistence type="predicted"/>
<dbReference type="Proteomes" id="UP000250572">
    <property type="component" value="Unassembled WGS sequence"/>
</dbReference>
<dbReference type="EMBL" id="NHOQ01001926">
    <property type="protein sequence ID" value="PWA20834.1"/>
    <property type="molecule type" value="Genomic_DNA"/>
</dbReference>
<comment type="caution">
    <text evidence="2">The sequence shown here is derived from an EMBL/GenBank/DDBJ whole genome shotgun (WGS) entry which is preliminary data.</text>
</comment>
<reference evidence="2 3" key="1">
    <citation type="journal article" date="2018" name="G3 (Bethesda)">
        <title>A High-Quality Reference Genome for the Invasive Mosquitofish Gambusia affinis Using a Chicago Library.</title>
        <authorList>
            <person name="Hoffberg S.L."/>
            <person name="Troendle N.J."/>
            <person name="Glenn T.C."/>
            <person name="Mahmud O."/>
            <person name="Louha S."/>
            <person name="Chalopin D."/>
            <person name="Bennetzen J.L."/>
            <person name="Mauricio R."/>
        </authorList>
    </citation>
    <scope>NUCLEOTIDE SEQUENCE [LARGE SCALE GENOMIC DNA]</scope>
    <source>
        <strain evidence="2">NE01/NJP1002.9</strain>
        <tissue evidence="2">Muscle</tissue>
    </source>
</reference>
<dbReference type="Pfam" id="PF01391">
    <property type="entry name" value="Collagen"/>
    <property type="match status" value="1"/>
</dbReference>
<sequence length="484" mass="52907">VGSFHGITTQAGFKSSPENQTGFSELTVRTSPASHIHNEHTKALLKTHNIVETISISSTSGDGDKPDSERDKDYEGRNPEPHPVSLTEEELFKPDVENPGSRWSSEDKTRSPTPENPQYELHAVDGSFTSDIVSVVDSVEATLSSPNIQSENPTETIMTEAFSNRLHVAPFSTSVSTTESGPLVSCSLPSHKGGGEMKEVRKKSPSSVIASALFAGTTSSPEDCRAKQEQEQKEKAESEDLSAPQKDPASNMTFITTKVVKGEELNTTDFDTKLDNTSASETREKVKMGKHLEAVSPKANATQLPQAGGNESEDTDYGDEELKMEEEHLKHPTMEATVFDNEDVKPHHQSSLILESNPRLKHHNRLFKLPIRPQTSNTEKYRQNPDQDSEVKGSAKLSWRELKGPLERYTPMLQSRLPRDGHYAAAGQQGSPGLPGPPGTKGDKGYQGVMGRTGQTGYRGPVGPPGMSAIVVFKTSEEEWEAFK</sequence>
<feature type="compositionally biased region" description="Polar residues" evidence="1">
    <location>
        <begin position="1"/>
        <end position="33"/>
    </location>
</feature>
<feature type="compositionally biased region" description="Basic and acidic residues" evidence="1">
    <location>
        <begin position="222"/>
        <end position="238"/>
    </location>
</feature>
<evidence type="ECO:0000313" key="2">
    <source>
        <dbReference type="EMBL" id="PWA20834.1"/>
    </source>
</evidence>
<protein>
    <submittedName>
        <fullName evidence="2">Uncharacterized protein</fullName>
    </submittedName>
</protein>
<organism evidence="2 3">
    <name type="scientific">Gambusia affinis</name>
    <name type="common">Western mosquitofish</name>
    <name type="synonym">Heterandria affinis</name>
    <dbReference type="NCBI Taxonomy" id="33528"/>
    <lineage>
        <taxon>Eukaryota</taxon>
        <taxon>Metazoa</taxon>
        <taxon>Chordata</taxon>
        <taxon>Craniata</taxon>
        <taxon>Vertebrata</taxon>
        <taxon>Euteleostomi</taxon>
        <taxon>Actinopterygii</taxon>
        <taxon>Neopterygii</taxon>
        <taxon>Teleostei</taxon>
        <taxon>Neoteleostei</taxon>
        <taxon>Acanthomorphata</taxon>
        <taxon>Ovalentaria</taxon>
        <taxon>Atherinomorphae</taxon>
        <taxon>Cyprinodontiformes</taxon>
        <taxon>Poeciliidae</taxon>
        <taxon>Poeciliinae</taxon>
        <taxon>Gambusia</taxon>
    </lineage>
</organism>
<name>A0A315VDC5_GAMAF</name>
<feature type="compositionally biased region" description="Basic and acidic residues" evidence="1">
    <location>
        <begin position="62"/>
        <end position="80"/>
    </location>
</feature>
<feature type="compositionally biased region" description="Polar residues" evidence="1">
    <location>
        <begin position="50"/>
        <end position="61"/>
    </location>
</feature>
<feature type="non-terminal residue" evidence="2">
    <location>
        <position position="484"/>
    </location>
</feature>
<evidence type="ECO:0000256" key="1">
    <source>
        <dbReference type="SAM" id="MobiDB-lite"/>
    </source>
</evidence>
<feature type="compositionally biased region" description="Basic and acidic residues" evidence="1">
    <location>
        <begin position="281"/>
        <end position="293"/>
    </location>
</feature>
<dbReference type="AlphaFoldDB" id="A0A315VDC5"/>
<feature type="region of interest" description="Disordered" evidence="1">
    <location>
        <begin position="422"/>
        <end position="465"/>
    </location>
</feature>
<keyword evidence="3" id="KW-1185">Reference proteome</keyword>
<feature type="region of interest" description="Disordered" evidence="1">
    <location>
        <begin position="371"/>
        <end position="395"/>
    </location>
</feature>
<feature type="region of interest" description="Disordered" evidence="1">
    <location>
        <begin position="1"/>
        <end position="121"/>
    </location>
</feature>
<accession>A0A315VDC5</accession>
<feature type="region of interest" description="Disordered" evidence="1">
    <location>
        <begin position="173"/>
        <end position="253"/>
    </location>
</feature>
<feature type="region of interest" description="Disordered" evidence="1">
    <location>
        <begin position="270"/>
        <end position="318"/>
    </location>
</feature>